<dbReference type="AlphaFoldDB" id="W2SM07"/>
<dbReference type="KEGG" id="nai:NECAME_14668"/>
<evidence type="ECO:0000256" key="1">
    <source>
        <dbReference type="ARBA" id="ARBA00022737"/>
    </source>
</evidence>
<dbReference type="EMBL" id="KI668927">
    <property type="protein sequence ID" value="ETN70573.1"/>
    <property type="molecule type" value="Genomic_DNA"/>
</dbReference>
<dbReference type="STRING" id="51031.W2SM07"/>
<evidence type="ECO:0000313" key="4">
    <source>
        <dbReference type="Proteomes" id="UP000053676"/>
    </source>
</evidence>
<evidence type="ECO:0000259" key="2">
    <source>
        <dbReference type="Pfam" id="PF25023"/>
    </source>
</evidence>
<name>W2SM07_NECAM</name>
<keyword evidence="1" id="KW-0677">Repeat</keyword>
<proteinExistence type="predicted"/>
<dbReference type="Pfam" id="PF25023">
    <property type="entry name" value="TEN_YD-shell"/>
    <property type="match status" value="1"/>
</dbReference>
<feature type="domain" description="Teneurin-like YD-shell" evidence="2">
    <location>
        <begin position="3"/>
        <end position="110"/>
    </location>
</feature>
<organism evidence="3 4">
    <name type="scientific">Necator americanus</name>
    <name type="common">Human hookworm</name>
    <dbReference type="NCBI Taxonomy" id="51031"/>
    <lineage>
        <taxon>Eukaryota</taxon>
        <taxon>Metazoa</taxon>
        <taxon>Ecdysozoa</taxon>
        <taxon>Nematoda</taxon>
        <taxon>Chromadorea</taxon>
        <taxon>Rhabditida</taxon>
        <taxon>Rhabditina</taxon>
        <taxon>Rhabditomorpha</taxon>
        <taxon>Strongyloidea</taxon>
        <taxon>Ancylostomatidae</taxon>
        <taxon>Bunostominae</taxon>
        <taxon>Necator</taxon>
    </lineage>
</organism>
<reference evidence="4" key="1">
    <citation type="journal article" date="2014" name="Nat. Genet.">
        <title>Genome of the human hookworm Necator americanus.</title>
        <authorList>
            <person name="Tang Y.T."/>
            <person name="Gao X."/>
            <person name="Rosa B.A."/>
            <person name="Abubucker S."/>
            <person name="Hallsworth-Pepin K."/>
            <person name="Martin J."/>
            <person name="Tyagi R."/>
            <person name="Heizer E."/>
            <person name="Zhang X."/>
            <person name="Bhonagiri-Palsikar V."/>
            <person name="Minx P."/>
            <person name="Warren W.C."/>
            <person name="Wang Q."/>
            <person name="Zhan B."/>
            <person name="Hotez P.J."/>
            <person name="Sternberg P.W."/>
            <person name="Dougall A."/>
            <person name="Gaze S.T."/>
            <person name="Mulvenna J."/>
            <person name="Sotillo J."/>
            <person name="Ranganathan S."/>
            <person name="Rabelo E.M."/>
            <person name="Wilson R.K."/>
            <person name="Felgner P.L."/>
            <person name="Bethony J."/>
            <person name="Hawdon J.M."/>
            <person name="Gasser R.B."/>
            <person name="Loukas A."/>
            <person name="Mitreva M."/>
        </authorList>
    </citation>
    <scope>NUCLEOTIDE SEQUENCE [LARGE SCALE GENOMIC DNA]</scope>
</reference>
<gene>
    <name evidence="3" type="ORF">NECAME_14668</name>
</gene>
<dbReference type="Proteomes" id="UP000053676">
    <property type="component" value="Unassembled WGS sequence"/>
</dbReference>
<protein>
    <recommendedName>
        <fullName evidence="2">Teneurin-like YD-shell domain-containing protein</fullName>
    </recommendedName>
</protein>
<dbReference type="OrthoDB" id="10419715at2759"/>
<accession>W2SM07</accession>
<evidence type="ECO:0000313" key="3">
    <source>
        <dbReference type="EMBL" id="ETN70573.1"/>
    </source>
</evidence>
<feature type="non-terminal residue" evidence="3">
    <location>
        <position position="136"/>
    </location>
</feature>
<keyword evidence="4" id="KW-1185">Reference proteome</keyword>
<sequence>MFSLGRLTSIHGAGGYQLRFIRANESHCTIETPSGQRTVLVASIYDGVIESVQTGTSEPVRLNYLSGGLLVTRSQGGSAVVFDYNSRGQAEAMRRDGEVFRIEDEEVSSGRVFTNVLRNGIPFATFSSRWSEVAYE</sequence>
<dbReference type="InterPro" id="IPR056823">
    <property type="entry name" value="TEN-like_YD-shell"/>
</dbReference>